<dbReference type="InterPro" id="IPR025110">
    <property type="entry name" value="AMP-bd_C"/>
</dbReference>
<sequence>MSNTIPALLRDAAARYKDRAALASATDGAISYADLDRRADEVAKAMIADGAMPGDRAAIWAPNMWEWVAATVGIQRAGGVMVPLNTRLKGGEVADIIRRGGVSRLFVIGDFLGRHYPEMLRGEATPGLRRTIVLRGTPDKLGAGEEGWEDFIARGATTSDAALAEREAGVTPDTRADIMFTSGTTGAPKGAIFDHRRSLGGGRAWANISRQTADDRYCVFGPFSHNASYKAGWVAGLMTGSTVYWPEAYDAVTILDLIASNRISVMSAPPTVFQEVLAHPNWRDWDISSYRFLSTGATVVPIELMKRLQAETTIAEITTGYGMTECAGSATHTRPGDPVERVAYTVGAAIEGTEIKLVGPDGREVPVGEPGEVLIRDDKLLIEYLDNPEATRATLDAGGWLRSGDIGTLDAEGYLKLTDRLKDMYIVGGFNVYPAEIEKQMSGLPGIFQSAIVGVPDQRLGEVGHAFIVRSAGSTITAEEVIGWSKANLANYKVPRGVTFVDALPMNATGKVIKFALRDMLK</sequence>
<comment type="caution">
    <text evidence="5">The sequence shown here is derived from an EMBL/GenBank/DDBJ whole genome shotgun (WGS) entry which is preliminary data.</text>
</comment>
<dbReference type="InterPro" id="IPR000873">
    <property type="entry name" value="AMP-dep_synth/lig_dom"/>
</dbReference>
<organism evidence="5 6">
    <name type="scientific">Rhizorhabdus dicambivorans</name>
    <dbReference type="NCBI Taxonomy" id="1850238"/>
    <lineage>
        <taxon>Bacteria</taxon>
        <taxon>Pseudomonadati</taxon>
        <taxon>Pseudomonadota</taxon>
        <taxon>Alphaproteobacteria</taxon>
        <taxon>Sphingomonadales</taxon>
        <taxon>Sphingomonadaceae</taxon>
        <taxon>Rhizorhabdus</taxon>
    </lineage>
</organism>
<dbReference type="AlphaFoldDB" id="A0A2A4FR45"/>
<gene>
    <name evidence="5" type="ORF">COO09_21580</name>
</gene>
<accession>A0A2A4FR45</accession>
<protein>
    <submittedName>
        <fullName evidence="5">AMP-dependent synthetase</fullName>
    </submittedName>
</protein>
<dbReference type="InterPro" id="IPR020845">
    <property type="entry name" value="AMP-binding_CS"/>
</dbReference>
<dbReference type="InterPro" id="IPR042099">
    <property type="entry name" value="ANL_N_sf"/>
</dbReference>
<dbReference type="PROSITE" id="PS00455">
    <property type="entry name" value="AMP_BINDING"/>
    <property type="match status" value="1"/>
</dbReference>
<dbReference type="InterPro" id="IPR045851">
    <property type="entry name" value="AMP-bd_C_sf"/>
</dbReference>
<dbReference type="Gene3D" id="3.40.50.12780">
    <property type="entry name" value="N-terminal domain of ligase-like"/>
    <property type="match status" value="1"/>
</dbReference>
<dbReference type="KEGG" id="rdi:CMV14_05925"/>
<evidence type="ECO:0000256" key="1">
    <source>
        <dbReference type="ARBA" id="ARBA00006432"/>
    </source>
</evidence>
<evidence type="ECO:0000313" key="5">
    <source>
        <dbReference type="EMBL" id="PCE40184.1"/>
    </source>
</evidence>
<dbReference type="Gene3D" id="3.30.300.30">
    <property type="match status" value="1"/>
</dbReference>
<reference evidence="5 6" key="1">
    <citation type="submission" date="2017-09" db="EMBL/GenBank/DDBJ databases">
        <title>The Catabolism of 3,6-Dichlorosalicylic acid is Initiated by the Cytochrome P450 Monooxygenase DsmABC in Rhizorhabdus dicambivorans Ndbn-20.</title>
        <authorList>
            <person name="Na L."/>
        </authorList>
    </citation>
    <scope>NUCLEOTIDE SEQUENCE [LARGE SCALE GENOMIC DNA]</scope>
    <source>
        <strain evidence="5 6">Ndbn-20m</strain>
    </source>
</reference>
<keyword evidence="2" id="KW-0436">Ligase</keyword>
<dbReference type="GO" id="GO:0006631">
    <property type="term" value="P:fatty acid metabolic process"/>
    <property type="evidence" value="ECO:0007669"/>
    <property type="project" value="TreeGrafter"/>
</dbReference>
<comment type="similarity">
    <text evidence="1">Belongs to the ATP-dependent AMP-binding enzyme family.</text>
</comment>
<evidence type="ECO:0000256" key="2">
    <source>
        <dbReference type="ARBA" id="ARBA00022598"/>
    </source>
</evidence>
<proteinExistence type="inferred from homology"/>
<dbReference type="Proteomes" id="UP000218934">
    <property type="component" value="Unassembled WGS sequence"/>
</dbReference>
<evidence type="ECO:0000259" key="3">
    <source>
        <dbReference type="Pfam" id="PF00501"/>
    </source>
</evidence>
<dbReference type="SUPFAM" id="SSF56801">
    <property type="entry name" value="Acetyl-CoA synthetase-like"/>
    <property type="match status" value="1"/>
</dbReference>
<feature type="domain" description="AMP-binding enzyme C-terminal" evidence="4">
    <location>
        <begin position="436"/>
        <end position="511"/>
    </location>
</feature>
<dbReference type="RefSeq" id="WP_066968828.1">
    <property type="nucleotide sequence ID" value="NZ_CP023449.1"/>
</dbReference>
<keyword evidence="6" id="KW-1185">Reference proteome</keyword>
<dbReference type="EMBL" id="NWUF01000033">
    <property type="protein sequence ID" value="PCE40184.1"/>
    <property type="molecule type" value="Genomic_DNA"/>
</dbReference>
<evidence type="ECO:0000313" key="6">
    <source>
        <dbReference type="Proteomes" id="UP000218934"/>
    </source>
</evidence>
<feature type="domain" description="AMP-dependent synthetase/ligase" evidence="3">
    <location>
        <begin position="10"/>
        <end position="384"/>
    </location>
</feature>
<evidence type="ECO:0000259" key="4">
    <source>
        <dbReference type="Pfam" id="PF13193"/>
    </source>
</evidence>
<dbReference type="GO" id="GO:0031956">
    <property type="term" value="F:medium-chain fatty acid-CoA ligase activity"/>
    <property type="evidence" value="ECO:0007669"/>
    <property type="project" value="TreeGrafter"/>
</dbReference>
<dbReference type="Pfam" id="PF13193">
    <property type="entry name" value="AMP-binding_C"/>
    <property type="match status" value="1"/>
</dbReference>
<dbReference type="OrthoDB" id="9803968at2"/>
<dbReference type="Pfam" id="PF00501">
    <property type="entry name" value="AMP-binding"/>
    <property type="match status" value="1"/>
</dbReference>
<dbReference type="PANTHER" id="PTHR43201:SF5">
    <property type="entry name" value="MEDIUM-CHAIN ACYL-COA LIGASE ACSF2, MITOCHONDRIAL"/>
    <property type="match status" value="1"/>
</dbReference>
<dbReference type="PANTHER" id="PTHR43201">
    <property type="entry name" value="ACYL-COA SYNTHETASE"/>
    <property type="match status" value="1"/>
</dbReference>
<name>A0A2A4FR45_9SPHN</name>